<gene>
    <name evidence="1" type="ORF">GCM10023156_38860</name>
</gene>
<proteinExistence type="predicted"/>
<dbReference type="EMBL" id="BAABGA010000048">
    <property type="protein sequence ID" value="GAA4459403.1"/>
    <property type="molecule type" value="Genomic_DNA"/>
</dbReference>
<keyword evidence="2" id="KW-1185">Reference proteome</keyword>
<sequence>MNSWLLELRQQPEHDVDASAISLRALAQIGDPDQIKRLTLRCGQEPRPLGDLFSVSKLQSENELRLVGDLTRFHRLGIDHRSGRITIQGSVGNYAGAMMSGGEIFIAGAAGDFLAAPVDAFRSGMSGGRIVVRDAAGDHVGHRMRRGEIFIEGAAGDFVGSHQIAGTIVVAAEIGKSIGYAMRRGTLIVTEPPDTSRTRFSEPIEANSVICPLLGRETKAWATKNRALSFACNNVLQLVDRIAVDGFQSIRGDFAVGGQGEILFPR</sequence>
<accession>A0ABP8N0W1</accession>
<comment type="caution">
    <text evidence="1">The sequence shown here is derived from an EMBL/GenBank/DDBJ whole genome shotgun (WGS) entry which is preliminary data.</text>
</comment>
<dbReference type="PANTHER" id="PTHR39673:SF5">
    <property type="entry name" value="TUNGSTEN-CONTAINING FORMYLMETHANOFURAN DEHYDROGENASE 2 SUBUNIT C"/>
    <property type="match status" value="1"/>
</dbReference>
<dbReference type="InterPro" id="IPR036485">
    <property type="entry name" value="Glu_synth_asu_C_sf"/>
</dbReference>
<dbReference type="SUPFAM" id="SSF69336">
    <property type="entry name" value="Alpha subunit of glutamate synthase, C-terminal domain"/>
    <property type="match status" value="1"/>
</dbReference>
<reference evidence="2" key="1">
    <citation type="journal article" date="2019" name="Int. J. Syst. Evol. Microbiol.">
        <title>The Global Catalogue of Microorganisms (GCM) 10K type strain sequencing project: providing services to taxonomists for standard genome sequencing and annotation.</title>
        <authorList>
            <consortium name="The Broad Institute Genomics Platform"/>
            <consortium name="The Broad Institute Genome Sequencing Center for Infectious Disease"/>
            <person name="Wu L."/>
            <person name="Ma J."/>
        </authorList>
    </citation>
    <scope>NUCLEOTIDE SEQUENCE [LARGE SCALE GENOMIC DNA]</scope>
    <source>
        <strain evidence="2">JCM 17759</strain>
    </source>
</reference>
<dbReference type="PANTHER" id="PTHR39673">
    <property type="entry name" value="TUNGSTEN FORMYLMETHANOFURAN DEHYDROGENASE, SUBUNIT C (FWDC)"/>
    <property type="match status" value="1"/>
</dbReference>
<dbReference type="Proteomes" id="UP001500840">
    <property type="component" value="Unassembled WGS sequence"/>
</dbReference>
<evidence type="ECO:0000313" key="1">
    <source>
        <dbReference type="EMBL" id="GAA4459403.1"/>
    </source>
</evidence>
<dbReference type="Gene3D" id="2.160.20.60">
    <property type="entry name" value="Glutamate synthase, alpha subunit, C-terminal domain"/>
    <property type="match status" value="1"/>
</dbReference>
<dbReference type="RefSeq" id="WP_345324691.1">
    <property type="nucleotide sequence ID" value="NZ_BAABGA010000048.1"/>
</dbReference>
<evidence type="ECO:0000313" key="2">
    <source>
        <dbReference type="Proteomes" id="UP001500840"/>
    </source>
</evidence>
<protein>
    <submittedName>
        <fullName evidence="1">Formylmethanofuran dehydrogenase subunit C</fullName>
    </submittedName>
</protein>
<organism evidence="1 2">
    <name type="scientific">Novipirellula rosea</name>
    <dbReference type="NCBI Taxonomy" id="1031540"/>
    <lineage>
        <taxon>Bacteria</taxon>
        <taxon>Pseudomonadati</taxon>
        <taxon>Planctomycetota</taxon>
        <taxon>Planctomycetia</taxon>
        <taxon>Pirellulales</taxon>
        <taxon>Pirellulaceae</taxon>
        <taxon>Novipirellula</taxon>
    </lineage>
</organism>
<dbReference type="InterPro" id="IPR017550">
    <property type="entry name" value="Formylmethanofuran_DH_suC"/>
</dbReference>
<name>A0ABP8N0W1_9BACT</name>
<dbReference type="NCBIfam" id="TIGR03122">
    <property type="entry name" value="one_C_dehyd_C"/>
    <property type="match status" value="1"/>
</dbReference>